<dbReference type="EMBL" id="AZHF01000005">
    <property type="protein sequence ID" value="OAA74883.1"/>
    <property type="molecule type" value="Genomic_DNA"/>
</dbReference>
<dbReference type="Proteomes" id="UP000076881">
    <property type="component" value="Unassembled WGS sequence"/>
</dbReference>
<evidence type="ECO:0000259" key="9">
    <source>
        <dbReference type="Pfam" id="PF12359"/>
    </source>
</evidence>
<dbReference type="Pfam" id="PF12340">
    <property type="entry name" value="DUF3638"/>
    <property type="match status" value="1"/>
</dbReference>
<dbReference type="STRING" id="1081108.A0A168FA93"/>
<name>A0A168FA93_CORDF</name>
<feature type="region of interest" description="Disordered" evidence="7">
    <location>
        <begin position="179"/>
        <end position="209"/>
    </location>
</feature>
<feature type="domain" description="DUF3638" evidence="8">
    <location>
        <begin position="2022"/>
        <end position="2245"/>
    </location>
</feature>
<comment type="catalytic activity">
    <reaction evidence="1">
        <text>Thiol-dependent hydrolysis of ester, thioester, amide, peptide and isopeptide bonds formed by the C-terminal Gly of ubiquitin (a 76-residue protein attached to proteins as an intracellular targeting signal).</text>
        <dbReference type="EC" id="3.4.19.12"/>
    </reaction>
</comment>
<accession>A0A168FA93</accession>
<comment type="caution">
    <text evidence="11">The sequence shown here is derived from an EMBL/GenBank/DDBJ whole genome shotgun (WGS) entry which is preliminary data.</text>
</comment>
<dbReference type="GO" id="GO:0004843">
    <property type="term" value="F:cysteine-type deubiquitinase activity"/>
    <property type="evidence" value="ECO:0007669"/>
    <property type="project" value="UniProtKB-EC"/>
</dbReference>
<evidence type="ECO:0000256" key="5">
    <source>
        <dbReference type="ARBA" id="ARBA00022801"/>
    </source>
</evidence>
<keyword evidence="4" id="KW-0833">Ubl conjugation pathway</keyword>
<keyword evidence="6" id="KW-0788">Thiol protease</keyword>
<protein>
    <recommendedName>
        <fullName evidence="2">ubiquitinyl hydrolase 1</fullName>
        <ecNumber evidence="2">3.4.19.12</ecNumber>
    </recommendedName>
</protein>
<sequence length="3119" mass="353649">MAFTKGNPLDMPRATFDYIYHHLFLPHQLPGADDASPKSEASLLDFIHQSLQRFLPRRQDEEAVKASISMIDLLRKSRSSQGHLKEAGVREVLQGLLAGAPVAVFQITDQNAGVLVNRNSDVVRFETFELSPTNEAAMTARGRLVRRFPANAVEVPLSDFEGEAFRGVLVKTLTKMSQQTVRETKPVPEKEKPTTEKEKQEQDGVRETTDPKIVTELFTSMLRGCGKEVAVEGICKHTREDIVWKNGKLPWRRSSLWLLVRVALHLSMMRLSGGDNKTYKEFLAFLMADALHAATQQQKIPSDVLHTMSTKVSRRLCKIRDPSNGPWLPHIRKIVSDSSETLHQRWKQIREREEPPLELAKLSEFKMEESTDFSLTSMEKFLDTIPSRKTASNDRGFHPVSQINVQPQDQLPLAKNWNEANSPFNLFEIESWVANNLRTWVDQHMKRADNCVRDLKLLVEFYHAKAAIYYSGRPEGASRMVLTISELWCAADKVATQEIPLLANYQPQVPTMVWQALLLSSKEEMQRLKSLEDYMHERDKIAEKLERPSIFGSFGLPGSFAVEFFSSSEQHQKIKYEIESEAARTRQEKREEFRKTKSEYISLMQKHASMECDVTTKKQRGTTILAHPSSCKRCRVEAKAKALAVHIHEWPLPRNDLEAQATVFEMAAPVAFSEWRDLTIYFINDVLLSKPKHTSTPSTSYALRTYQPVKSWYTSESHCRIHLRSEDQPNAIIHKRATPVESANESDVCLDSGLLYRYFDEKLNSFFSELVATEDLTELCSFRLPQRAEALKRYHHRSWKAPDGETPNEVVASQYSCPEWMPLIEFKALAGLPYGHNIQWMSVLAQLAMPKVDFNRPETAIFLLQMCLQSGLESAVVHRSTHSRLCDPAFGSQILESLTKCVLRVGENWESYVALWSFTSLGARVLSLTSADLSHPFLDLLQRSRETTHKWVEDLLQQAEDTSNEEQRKELLQTAFNLALVCADSFNVYDAYLSQILRDSTQASILVECSVIINDNAALKEEDDNILQGIMLDRWRHLMYRARPILAEQNALGQSFLSDATQRRWRYFKRDSSWVMSAETNSWYQTFVEGLEVHLNILTGELLANGMPLSRLPTEYQLHFDYKRVFRDLLLHVMPSMAPGMAFCTTHLLYGYTVHFGVQGKDLLIRLENDDSCLDYVPPRVFTGLLPDSFVHDYVHWYNNKTGFIEFFPHSHPYPIESAEWRLGRNEGLWKLCQDNTVFLLTPSSGLAQHISTFMTHLESPLNLHMLYYKKKSLLEIQVPRLQLQFFMNDGESIVRSQQFRDMHIDVDQSIGTLVGLKSKLVLRSSQDPPKRTLIVPEGEVEFKRQGTDGPLDHVTVSLQHGTARRVQAYQVDELLGRFVANTKLESKLFLAYLHALTSFCLPDPLLGRQGIEQTLDILGSASVRAPTAWNPAACKLMNDIAALAPGRRYYPETLKAMQTVIWSPYLSFSTQDDRLFTFAKQISEQSSASDFLYPKAKARLVSEPHTTLELAQRAIPRDVSRFISASENDKSGLKDEVYQARDCTRSVRAARATEIATRAFRGDQGPSRLVAAGLASHLYKLMSAGKLSSHRGAPSKRDMEYDSMWLQRPDAWLSSYWCQLHSGFQQNQQWLHRMELVAWISTVAYSTENDEQITQALLMLALSPAVAAAPLPAGDAHDLSRGFILEPAVIEASAAFKSNARNGADGKAGARPKKAEGKTGNQFQRDHGKEKRDAVNIYREKLTRQWPCQVPKPPGDYHMEAYVDVARSMKSVLPPWRIWWANKNFKEYLADFTTALQQISMVAATENGPFLAPAVSADYHTKKTAPIIDIFCQTAPDTASIPAQALENLVEKVEAEVDETEKLAQTIDILDSRASRQYEQKYLDALRQSLSSFKTYSSNHLSQDKDFATLFRQHLERCTGRYELVYNSLLRAVQPFSESEPSSPGDFVAAILCMASFQPRISPVFFLQQLKNPNWSKLSTAWRVAIIEYGLAVSALQKAKRLIRFQNDPVDLLRELENGDHAEWDPTENPEWLLLECESDIMIRPAQTQIARKMIQPPDGSNAVMQLNMGEGKSSVIVPIVSTALADGSKLVRVIAAKAQAKQMHQMLVVKLSGLLDRPVYQLPFSRDVQLDNEKAEAIHQLLVQCQNEGGVLLVQPEHLLSLQLMELELELSGHSSISQQIMQVRKFFDDSSRDIVDESDENFSVKFELTYTLGKQQALEHSPYRWIIVQEVLSLVSRFAAEVAAEFPLSMEFDNRHDERFPRIRILRQDAEKAMFDRIANFICETGMTGFPIARQPPKIRNAARKYITKWDLTAEECQDVEHGQFWNESTANHILLLRGLLAGGVLAFALGRKRWRVNYGLDPTREKNTRLAVPYQAKDSPSARSEFSHPDIVIVLTCLTYYYGGLEDQALFDSLEILVRSDNAELEYSAWVHTAPNLPQAYKLLQGVNLRDRVQCSSTIFPHLRYSKGAIDYYLCRMVFNISCQEFPHKLSASGWDLGKTKKCPTTGFSGTNDSRYVLPLGMKQLDLPEQSHTNALVLSNLLRPENSIATMPEEMMGTTFDSQSLLSLLLARKSKPRVILDVGAQIIDRTNVEMARAWLGYYELDENTQAVIFFNDFDEIMVLDKSGQIEELQTSPFADRLEQCLVFLDEVHTRGTDLRLPADYQAVVTLGAHVTKDRLAQACMRMRKLGRGQSVVFFVPREIQHDICLLRGDQGSASSPDITVSDVLCWAITETCKDLRRAVPLWLNQGLRFTKQQALWDGLADPDDHTSRQDCAKQFMDEESQSLDKRYRPKQADANIASLINSLNSNVAEEFKNRCSEFGLDALPEASFNEEQERELAPEKEMERVVERPPRVEPAEHRIHPGLHDFIVNGVQAGDPFLPAFMTLKTTSAANHLDVSEFSNNVLVTQDFAATVRGVFDFDKNADAFQKPVQWILTTQRDPNILLIVSPYEVQQLLPTMEQSLHTTLHIYSPRVNLGHEPIDDLNLYKVSRVKEADRRPISRHAISCLGLFSGQLYLSSFDDYVQLCDALGLAWKPASDQVTLGPDGFIPPGPDGGNGGDGDIVNRSGFSKSPVRFLTVLIAKIRLDSEHFDKTHMGRILAGVRLLKSDFESM</sequence>
<keyword evidence="5" id="KW-0378">Hydrolase</keyword>
<dbReference type="InterPro" id="IPR051346">
    <property type="entry name" value="OTU_Deubiquitinase"/>
</dbReference>
<dbReference type="PANTHER" id="PTHR13367">
    <property type="entry name" value="UBIQUITIN THIOESTERASE"/>
    <property type="match status" value="1"/>
</dbReference>
<reference evidence="11 12" key="1">
    <citation type="journal article" date="2016" name="Genome Biol. Evol.">
        <title>Divergent and convergent evolution of fungal pathogenicity.</title>
        <authorList>
            <person name="Shang Y."/>
            <person name="Xiao G."/>
            <person name="Zheng P."/>
            <person name="Cen K."/>
            <person name="Zhan S."/>
            <person name="Wang C."/>
        </authorList>
    </citation>
    <scope>NUCLEOTIDE SEQUENCE [LARGE SCALE GENOMIC DNA]</scope>
    <source>
        <strain evidence="11 12">RCEF 1005</strain>
    </source>
</reference>
<dbReference type="GO" id="GO:0006508">
    <property type="term" value="P:proteolysis"/>
    <property type="evidence" value="ECO:0007669"/>
    <property type="project" value="UniProtKB-KW"/>
</dbReference>
<dbReference type="OrthoDB" id="3182339at2759"/>
<feature type="domain" description="DUF6606" evidence="10">
    <location>
        <begin position="19"/>
        <end position="292"/>
    </location>
</feature>
<evidence type="ECO:0000256" key="2">
    <source>
        <dbReference type="ARBA" id="ARBA00012759"/>
    </source>
</evidence>
<evidence type="ECO:0000256" key="6">
    <source>
        <dbReference type="ARBA" id="ARBA00022807"/>
    </source>
</evidence>
<dbReference type="InterPro" id="IPR046541">
    <property type="entry name" value="DUF6606"/>
</dbReference>
<dbReference type="Pfam" id="PF12359">
    <property type="entry name" value="DUF3645"/>
    <property type="match status" value="1"/>
</dbReference>
<dbReference type="PANTHER" id="PTHR13367:SF34">
    <property type="match status" value="1"/>
</dbReference>
<evidence type="ECO:0000256" key="4">
    <source>
        <dbReference type="ARBA" id="ARBA00022786"/>
    </source>
</evidence>
<proteinExistence type="predicted"/>
<gene>
    <name evidence="11" type="ORF">LEL_06871</name>
</gene>
<evidence type="ECO:0000259" key="10">
    <source>
        <dbReference type="Pfam" id="PF20255"/>
    </source>
</evidence>
<feature type="domain" description="DUF3645" evidence="9">
    <location>
        <begin position="2365"/>
        <end position="2400"/>
    </location>
</feature>
<evidence type="ECO:0000256" key="7">
    <source>
        <dbReference type="SAM" id="MobiDB-lite"/>
    </source>
</evidence>
<dbReference type="InterPro" id="IPR022099">
    <property type="entry name" value="DUF3638"/>
</dbReference>
<dbReference type="Pfam" id="PF20255">
    <property type="entry name" value="DUF6606"/>
    <property type="match status" value="1"/>
</dbReference>
<keyword evidence="3" id="KW-0645">Protease</keyword>
<keyword evidence="12" id="KW-1185">Reference proteome</keyword>
<dbReference type="EC" id="3.4.19.12" evidence="2"/>
<feature type="compositionally biased region" description="Basic and acidic residues" evidence="7">
    <location>
        <begin position="182"/>
        <end position="209"/>
    </location>
</feature>
<dbReference type="InterPro" id="IPR022105">
    <property type="entry name" value="DUF3645"/>
</dbReference>
<evidence type="ECO:0000259" key="8">
    <source>
        <dbReference type="Pfam" id="PF12340"/>
    </source>
</evidence>
<feature type="region of interest" description="Disordered" evidence="7">
    <location>
        <begin position="1702"/>
        <end position="1731"/>
    </location>
</feature>
<evidence type="ECO:0000313" key="12">
    <source>
        <dbReference type="Proteomes" id="UP000076881"/>
    </source>
</evidence>
<evidence type="ECO:0000313" key="11">
    <source>
        <dbReference type="EMBL" id="OAA74883.1"/>
    </source>
</evidence>
<evidence type="ECO:0000256" key="1">
    <source>
        <dbReference type="ARBA" id="ARBA00000707"/>
    </source>
</evidence>
<organism evidence="11 12">
    <name type="scientific">Akanthomyces lecanii RCEF 1005</name>
    <dbReference type="NCBI Taxonomy" id="1081108"/>
    <lineage>
        <taxon>Eukaryota</taxon>
        <taxon>Fungi</taxon>
        <taxon>Dikarya</taxon>
        <taxon>Ascomycota</taxon>
        <taxon>Pezizomycotina</taxon>
        <taxon>Sordariomycetes</taxon>
        <taxon>Hypocreomycetidae</taxon>
        <taxon>Hypocreales</taxon>
        <taxon>Cordycipitaceae</taxon>
        <taxon>Akanthomyces</taxon>
        <taxon>Cordyceps confragosa</taxon>
    </lineage>
</organism>
<evidence type="ECO:0000256" key="3">
    <source>
        <dbReference type="ARBA" id="ARBA00022670"/>
    </source>
</evidence>